<dbReference type="PANTHER" id="PTHR43738">
    <property type="entry name" value="ABC TRANSPORTER, MEMBRANE PROTEIN"/>
    <property type="match status" value="1"/>
</dbReference>
<evidence type="ECO:0000256" key="3">
    <source>
        <dbReference type="ARBA" id="ARBA00022475"/>
    </source>
</evidence>
<dbReference type="InterPro" id="IPR051125">
    <property type="entry name" value="ABC-4/HrtB_transporter"/>
</dbReference>
<evidence type="ECO:0000256" key="4">
    <source>
        <dbReference type="ARBA" id="ARBA00022692"/>
    </source>
</evidence>
<keyword evidence="4 7" id="KW-0812">Transmembrane</keyword>
<dbReference type="NCBIfam" id="TIGR01185">
    <property type="entry name" value="devC"/>
    <property type="match status" value="1"/>
</dbReference>
<evidence type="ECO:0000256" key="1">
    <source>
        <dbReference type="ARBA" id="ARBA00004651"/>
    </source>
</evidence>
<feature type="domain" description="ABC3 transporter permease C-terminal" evidence="8">
    <location>
        <begin position="273"/>
        <end position="386"/>
    </location>
</feature>
<evidence type="ECO:0000313" key="10">
    <source>
        <dbReference type="Proteomes" id="UP001165986"/>
    </source>
</evidence>
<dbReference type="AlphaFoldDB" id="A0AA40SZ09"/>
<protein>
    <submittedName>
        <fullName evidence="9">FtsX-like permease family protein</fullName>
    </submittedName>
</protein>
<dbReference type="Proteomes" id="UP001165986">
    <property type="component" value="Unassembled WGS sequence"/>
</dbReference>
<comment type="subcellular location">
    <subcellularLocation>
        <location evidence="1">Cell membrane</location>
        <topology evidence="1">Multi-pass membrane protein</topology>
    </subcellularLocation>
</comment>
<dbReference type="Pfam" id="PF02687">
    <property type="entry name" value="FtsX"/>
    <property type="match status" value="1"/>
</dbReference>
<feature type="transmembrane region" description="Helical" evidence="7">
    <location>
        <begin position="269"/>
        <end position="292"/>
    </location>
</feature>
<dbReference type="InterPro" id="IPR005891">
    <property type="entry name" value="DevC"/>
</dbReference>
<keyword evidence="2" id="KW-0813">Transport</keyword>
<keyword evidence="3" id="KW-1003">Cell membrane</keyword>
<dbReference type="InterPro" id="IPR003838">
    <property type="entry name" value="ABC3_permease_C"/>
</dbReference>
<evidence type="ECO:0000259" key="8">
    <source>
        <dbReference type="Pfam" id="PF02687"/>
    </source>
</evidence>
<keyword evidence="5 7" id="KW-1133">Transmembrane helix</keyword>
<sequence>MILNIPLAWLQLSRQKARFLVALAGIAFVAVLMFMQIGFQDALYASATKLHRNLQGDLFIISAQYKSLTSNQSFPRWRLYQALGVDGVESVSPLYMQFAKLKNPINGLKFPLYVIGFDPVRSVFKSPDVQQSYKLLQNPRIVLFDRAARPEFGAIAQDFEQGKNVNVEIFSYTALVGYKVKIGGLFTLGPSFGVDGNLIVSSSTFLRIFQDRSVQNIDIGLITLKPDADPKKVLATLSASLPKDVMVVTRNDFITFEKNYWTLRTPIGFVFNLMVIMGFVVGVIVVYQILYSNISTHLAEYATLKAMGFKNKYLLNVVFQQALILASLGYIPGFAISIALYDVAKNATKLPVIMSSDKAAIVLISAIIMCLTSGFLSTKKLRNVDPADIF</sequence>
<reference evidence="9" key="1">
    <citation type="submission" date="2019-07" db="EMBL/GenBank/DDBJ databases">
        <title>Toxilogical consequences of a new and cryptic species of cyanobacteria (Komarekiella delphini-convector) recovered from the epidermis of a bottlenose dolphin and 1500 ft. in the air.</title>
        <authorList>
            <person name="Brown A.O."/>
            <person name="Dvorak P."/>
            <person name="Villanueva C.D."/>
            <person name="Foss A.J."/>
            <person name="Garvey A.D."/>
            <person name="Gibson Q.A."/>
            <person name="Johansen J.R."/>
            <person name="Casamatta D.A."/>
        </authorList>
    </citation>
    <scope>NUCLEOTIDE SEQUENCE</scope>
    <source>
        <strain evidence="9">SJRDD-AB1</strain>
    </source>
</reference>
<organism evidence="9 10">
    <name type="scientific">Komarekiella delphini-convector SJRDD-AB1</name>
    <dbReference type="NCBI Taxonomy" id="2593771"/>
    <lineage>
        <taxon>Bacteria</taxon>
        <taxon>Bacillati</taxon>
        <taxon>Cyanobacteriota</taxon>
        <taxon>Cyanophyceae</taxon>
        <taxon>Nostocales</taxon>
        <taxon>Nostocaceae</taxon>
        <taxon>Komarekiella</taxon>
        <taxon>Komarekiella delphini-convector</taxon>
    </lineage>
</organism>
<comment type="caution">
    <text evidence="9">The sequence shown here is derived from an EMBL/GenBank/DDBJ whole genome shotgun (WGS) entry which is preliminary data.</text>
</comment>
<evidence type="ECO:0000256" key="6">
    <source>
        <dbReference type="ARBA" id="ARBA00023136"/>
    </source>
</evidence>
<evidence type="ECO:0000256" key="7">
    <source>
        <dbReference type="SAM" id="Phobius"/>
    </source>
</evidence>
<evidence type="ECO:0000313" key="9">
    <source>
        <dbReference type="EMBL" id="MBD6617886.1"/>
    </source>
</evidence>
<keyword evidence="6 7" id="KW-0472">Membrane</keyword>
<accession>A0AA40SZ09</accession>
<feature type="transmembrane region" description="Helical" evidence="7">
    <location>
        <begin position="359"/>
        <end position="376"/>
    </location>
</feature>
<evidence type="ECO:0000256" key="5">
    <source>
        <dbReference type="ARBA" id="ARBA00022989"/>
    </source>
</evidence>
<feature type="transmembrane region" description="Helical" evidence="7">
    <location>
        <begin position="20"/>
        <end position="39"/>
    </location>
</feature>
<keyword evidence="10" id="KW-1185">Reference proteome</keyword>
<feature type="transmembrane region" description="Helical" evidence="7">
    <location>
        <begin position="313"/>
        <end position="339"/>
    </location>
</feature>
<dbReference type="GO" id="GO:0005886">
    <property type="term" value="C:plasma membrane"/>
    <property type="evidence" value="ECO:0007669"/>
    <property type="project" value="UniProtKB-SubCell"/>
</dbReference>
<gene>
    <name evidence="9" type="ORF">FNW02_19150</name>
</gene>
<name>A0AA40SZ09_9NOST</name>
<evidence type="ECO:0000256" key="2">
    <source>
        <dbReference type="ARBA" id="ARBA00022448"/>
    </source>
</evidence>
<dbReference type="EMBL" id="VJXY01000021">
    <property type="protein sequence ID" value="MBD6617886.1"/>
    <property type="molecule type" value="Genomic_DNA"/>
</dbReference>
<dbReference type="PIRSF" id="PIRSF031773">
    <property type="entry name" value="DevC"/>
    <property type="match status" value="1"/>
</dbReference>
<dbReference type="RefSeq" id="WP_191759109.1">
    <property type="nucleotide sequence ID" value="NZ_VJXY01000021.1"/>
</dbReference>
<dbReference type="PANTHER" id="PTHR43738:SF1">
    <property type="entry name" value="HEMIN TRANSPORT SYSTEM PERMEASE PROTEIN HRTB-RELATED"/>
    <property type="match status" value="1"/>
</dbReference>
<proteinExistence type="predicted"/>